<gene>
    <name evidence="1" type="ORF">NCTC11343_00481</name>
</gene>
<reference evidence="1 2" key="1">
    <citation type="submission" date="2018-06" db="EMBL/GenBank/DDBJ databases">
        <authorList>
            <consortium name="Pathogen Informatics"/>
            <person name="Doyle S."/>
        </authorList>
    </citation>
    <scope>NUCLEOTIDE SEQUENCE [LARGE SCALE GENOMIC DNA]</scope>
    <source>
        <strain evidence="1 2">NCTC11343</strain>
    </source>
</reference>
<dbReference type="EMBL" id="UAUU01000002">
    <property type="protein sequence ID" value="SPZ83961.1"/>
    <property type="molecule type" value="Genomic_DNA"/>
</dbReference>
<proteinExistence type="predicted"/>
<evidence type="ECO:0000313" key="1">
    <source>
        <dbReference type="EMBL" id="SPZ83961.1"/>
    </source>
</evidence>
<dbReference type="Proteomes" id="UP000251241">
    <property type="component" value="Unassembled WGS sequence"/>
</dbReference>
<organism evidence="1 2">
    <name type="scientific">Sphingobacterium multivorum</name>
    <dbReference type="NCBI Taxonomy" id="28454"/>
    <lineage>
        <taxon>Bacteria</taxon>
        <taxon>Pseudomonadati</taxon>
        <taxon>Bacteroidota</taxon>
        <taxon>Sphingobacteriia</taxon>
        <taxon>Sphingobacteriales</taxon>
        <taxon>Sphingobacteriaceae</taxon>
        <taxon>Sphingobacterium</taxon>
    </lineage>
</organism>
<protein>
    <submittedName>
        <fullName evidence="1">Uncharacterized protein</fullName>
    </submittedName>
</protein>
<name>A0A2X2IUX6_SPHMU</name>
<dbReference type="AlphaFoldDB" id="A0A2X2IUX6"/>
<accession>A0A2X2IUX6</accession>
<evidence type="ECO:0000313" key="2">
    <source>
        <dbReference type="Proteomes" id="UP000251241"/>
    </source>
</evidence>
<sequence>MLSKPKNERYVDEKKTEPLKIDSKDSFIANYLNKIAYFFYLKIDLSMFGVTC</sequence>